<evidence type="ECO:0000313" key="2">
    <source>
        <dbReference type="Proteomes" id="UP000007129"/>
    </source>
</evidence>
<reference evidence="1 2" key="1">
    <citation type="journal article" date="2012" name="BMC Genomics">
        <title>Tools to kill: Genome of one of the most destructive plant pathogenic fungi Macrophomina phaseolina.</title>
        <authorList>
            <person name="Islam M.S."/>
            <person name="Haque M.S."/>
            <person name="Islam M.M."/>
            <person name="Emdad E.M."/>
            <person name="Halim A."/>
            <person name="Hossen Q.M.M."/>
            <person name="Hossain M.Z."/>
            <person name="Ahmed B."/>
            <person name="Rahim S."/>
            <person name="Rahman M.S."/>
            <person name="Alam M.M."/>
            <person name="Hou S."/>
            <person name="Wan X."/>
            <person name="Saito J.A."/>
            <person name="Alam M."/>
        </authorList>
    </citation>
    <scope>NUCLEOTIDE SEQUENCE [LARGE SCALE GENOMIC DNA]</scope>
    <source>
        <strain evidence="1 2">MS6</strain>
    </source>
</reference>
<dbReference type="HOGENOM" id="CLU_1907093_0_0_1"/>
<evidence type="ECO:0000313" key="1">
    <source>
        <dbReference type="EMBL" id="EKG17456.1"/>
    </source>
</evidence>
<dbReference type="EMBL" id="AHHD01000247">
    <property type="protein sequence ID" value="EKG17456.1"/>
    <property type="molecule type" value="Genomic_DNA"/>
</dbReference>
<dbReference type="AlphaFoldDB" id="K2R4Z0"/>
<sequence>MKFLCLPGAYGSAKVCIFWARRQQILTSSNRTSRCSWAPLPQNARRPVWSTLHGPRAPCQRSLRPALKTTSDPARYSASSSSMAWRASRTSSRRSAISRRAFRPRTRCVAFSATRARGTTRSICASASTTCST</sequence>
<name>K2R4Z0_MACPH</name>
<dbReference type="InParanoid" id="K2R4Z0"/>
<protein>
    <submittedName>
        <fullName evidence="1">Uncharacterized protein</fullName>
    </submittedName>
</protein>
<proteinExistence type="predicted"/>
<comment type="caution">
    <text evidence="1">The sequence shown here is derived from an EMBL/GenBank/DDBJ whole genome shotgun (WGS) entry which is preliminary data.</text>
</comment>
<dbReference type="Proteomes" id="UP000007129">
    <property type="component" value="Unassembled WGS sequence"/>
</dbReference>
<dbReference type="VEuPathDB" id="FungiDB:MPH_05310"/>
<accession>K2R4Z0</accession>
<gene>
    <name evidence="1" type="ORF">MPH_05310</name>
</gene>
<organism evidence="1 2">
    <name type="scientific">Macrophomina phaseolina (strain MS6)</name>
    <name type="common">Charcoal rot fungus</name>
    <dbReference type="NCBI Taxonomy" id="1126212"/>
    <lineage>
        <taxon>Eukaryota</taxon>
        <taxon>Fungi</taxon>
        <taxon>Dikarya</taxon>
        <taxon>Ascomycota</taxon>
        <taxon>Pezizomycotina</taxon>
        <taxon>Dothideomycetes</taxon>
        <taxon>Dothideomycetes incertae sedis</taxon>
        <taxon>Botryosphaeriales</taxon>
        <taxon>Botryosphaeriaceae</taxon>
        <taxon>Macrophomina</taxon>
    </lineage>
</organism>